<reference evidence="3" key="1">
    <citation type="journal article" date="2017" name="Genome Biol.">
        <title>Comparative genomics reveals high biological diversity and specific adaptations in the industrially and medically important fungal genus Aspergillus.</title>
        <authorList>
            <person name="de Vries R.P."/>
            <person name="Riley R."/>
            <person name="Wiebenga A."/>
            <person name="Aguilar-Osorio G."/>
            <person name="Amillis S."/>
            <person name="Uchima C.A."/>
            <person name="Anderluh G."/>
            <person name="Asadollahi M."/>
            <person name="Askin M."/>
            <person name="Barry K."/>
            <person name="Battaglia E."/>
            <person name="Bayram O."/>
            <person name="Benocci T."/>
            <person name="Braus-Stromeyer S.A."/>
            <person name="Caldana C."/>
            <person name="Canovas D."/>
            <person name="Cerqueira G.C."/>
            <person name="Chen F."/>
            <person name="Chen W."/>
            <person name="Choi C."/>
            <person name="Clum A."/>
            <person name="Dos Santos R.A."/>
            <person name="Damasio A.R."/>
            <person name="Diallinas G."/>
            <person name="Emri T."/>
            <person name="Fekete E."/>
            <person name="Flipphi M."/>
            <person name="Freyberg S."/>
            <person name="Gallo A."/>
            <person name="Gournas C."/>
            <person name="Habgood R."/>
            <person name="Hainaut M."/>
            <person name="Harispe M.L."/>
            <person name="Henrissat B."/>
            <person name="Hilden K.S."/>
            <person name="Hope R."/>
            <person name="Hossain A."/>
            <person name="Karabika E."/>
            <person name="Karaffa L."/>
            <person name="Karanyi Z."/>
            <person name="Krasevec N."/>
            <person name="Kuo A."/>
            <person name="Kusch H."/>
            <person name="LaButti K."/>
            <person name="Lagendijk E.L."/>
            <person name="Lapidus A."/>
            <person name="Levasseur A."/>
            <person name="Lindquist E."/>
            <person name="Lipzen A."/>
            <person name="Logrieco A.F."/>
            <person name="MacCabe A."/>
            <person name="Maekelae M.R."/>
            <person name="Malavazi I."/>
            <person name="Melin P."/>
            <person name="Meyer V."/>
            <person name="Mielnichuk N."/>
            <person name="Miskei M."/>
            <person name="Molnar A.P."/>
            <person name="Mule G."/>
            <person name="Ngan C.Y."/>
            <person name="Orejas M."/>
            <person name="Orosz E."/>
            <person name="Ouedraogo J.P."/>
            <person name="Overkamp K.M."/>
            <person name="Park H.-S."/>
            <person name="Perrone G."/>
            <person name="Piumi F."/>
            <person name="Punt P.J."/>
            <person name="Ram A.F."/>
            <person name="Ramon A."/>
            <person name="Rauscher S."/>
            <person name="Record E."/>
            <person name="Riano-Pachon D.M."/>
            <person name="Robert V."/>
            <person name="Roehrig J."/>
            <person name="Ruller R."/>
            <person name="Salamov A."/>
            <person name="Salih N.S."/>
            <person name="Samson R.A."/>
            <person name="Sandor E."/>
            <person name="Sanguinetti M."/>
            <person name="Schuetze T."/>
            <person name="Sepcic K."/>
            <person name="Shelest E."/>
            <person name="Sherlock G."/>
            <person name="Sophianopoulou V."/>
            <person name="Squina F.M."/>
            <person name="Sun H."/>
            <person name="Susca A."/>
            <person name="Todd R.B."/>
            <person name="Tsang A."/>
            <person name="Unkles S.E."/>
            <person name="van de Wiele N."/>
            <person name="van Rossen-Uffink D."/>
            <person name="Oliveira J.V."/>
            <person name="Vesth T.C."/>
            <person name="Visser J."/>
            <person name="Yu J.-H."/>
            <person name="Zhou M."/>
            <person name="Andersen M.R."/>
            <person name="Archer D.B."/>
            <person name="Baker S.E."/>
            <person name="Benoit I."/>
            <person name="Brakhage A.A."/>
            <person name="Braus G.H."/>
            <person name="Fischer R."/>
            <person name="Frisvad J.C."/>
            <person name="Goldman G.H."/>
            <person name="Houbraken J."/>
            <person name="Oakley B."/>
            <person name="Pocsi I."/>
            <person name="Scazzocchio C."/>
            <person name="Seiboth B."/>
            <person name="vanKuyk P.A."/>
            <person name="Wortman J."/>
            <person name="Dyer P.S."/>
            <person name="Grigoriev I.V."/>
        </authorList>
    </citation>
    <scope>NUCLEOTIDE SEQUENCE [LARGE SCALE GENOMIC DNA]</scope>
    <source>
        <strain evidence="3">CBS 593.65</strain>
    </source>
</reference>
<dbReference type="GeneID" id="63761551"/>
<gene>
    <name evidence="2" type="ORF">ASPSYDRAFT_36837</name>
</gene>
<evidence type="ECO:0000313" key="3">
    <source>
        <dbReference type="Proteomes" id="UP000184356"/>
    </source>
</evidence>
<evidence type="ECO:0000256" key="1">
    <source>
        <dbReference type="SAM" id="MobiDB-lite"/>
    </source>
</evidence>
<dbReference type="RefSeq" id="XP_040696540.1">
    <property type="nucleotide sequence ID" value="XM_040845478.1"/>
</dbReference>
<dbReference type="OrthoDB" id="4482965at2759"/>
<evidence type="ECO:0000313" key="2">
    <source>
        <dbReference type="EMBL" id="OJJ52734.1"/>
    </source>
</evidence>
<protein>
    <recommendedName>
        <fullName evidence="4">Aflatoxin regulatory protein domain-containing protein</fullName>
    </recommendedName>
</protein>
<proteinExistence type="predicted"/>
<dbReference type="EMBL" id="KV878599">
    <property type="protein sequence ID" value="OJJ52734.1"/>
    <property type="molecule type" value="Genomic_DNA"/>
</dbReference>
<dbReference type="AlphaFoldDB" id="A0A1L9SZT9"/>
<dbReference type="STRING" id="1036612.A0A1L9SZT9"/>
<organism evidence="2 3">
    <name type="scientific">Aspergillus sydowii CBS 593.65</name>
    <dbReference type="NCBI Taxonomy" id="1036612"/>
    <lineage>
        <taxon>Eukaryota</taxon>
        <taxon>Fungi</taxon>
        <taxon>Dikarya</taxon>
        <taxon>Ascomycota</taxon>
        <taxon>Pezizomycotina</taxon>
        <taxon>Eurotiomycetes</taxon>
        <taxon>Eurotiomycetidae</taxon>
        <taxon>Eurotiales</taxon>
        <taxon>Aspergillaceae</taxon>
        <taxon>Aspergillus</taxon>
        <taxon>Aspergillus subgen. Nidulantes</taxon>
    </lineage>
</organism>
<accession>A0A1L9SZT9</accession>
<evidence type="ECO:0008006" key="4">
    <source>
        <dbReference type="Google" id="ProtNLM"/>
    </source>
</evidence>
<name>A0A1L9SZT9_9EURO</name>
<keyword evidence="3" id="KW-1185">Reference proteome</keyword>
<dbReference type="VEuPathDB" id="FungiDB:ASPSYDRAFT_36837"/>
<feature type="region of interest" description="Disordered" evidence="1">
    <location>
        <begin position="113"/>
        <end position="147"/>
    </location>
</feature>
<dbReference type="Proteomes" id="UP000184356">
    <property type="component" value="Unassembled WGS sequence"/>
</dbReference>
<sequence>MSWTNQPDCSCTAELTQLASLLPTPAPGPFEFSLLTTLAAPLEDLLKCVERCKQQHTPPTSAAAAVTIGAQNQNQNRSQNPEANRGLVPLADSILAICHAACAAYDLLDDGGGTGGTTSRSPGSSENTPSPSIAGAGTEPGPAQQHDRAGVLLSNPSATWRCIKPPMVLGSLTLRGDEEALLARQIVYAVLTSLSALLRVVYIQDREAGQDHAMSLGAGQEYPGAGGALYGREGIGAVSQCLSGVLALLGKIVPE</sequence>